<reference evidence="4" key="3">
    <citation type="submission" date="2015-06" db="UniProtKB">
        <authorList>
            <consortium name="EnsemblPlants"/>
        </authorList>
    </citation>
    <scope>IDENTIFICATION</scope>
    <source>
        <strain evidence="4">cv. Jemalong A17</strain>
    </source>
</reference>
<dbReference type="InterPro" id="IPR036047">
    <property type="entry name" value="F-box-like_dom_sf"/>
</dbReference>
<feature type="coiled-coil region" evidence="1">
    <location>
        <begin position="81"/>
        <end position="127"/>
    </location>
</feature>
<gene>
    <name evidence="2" type="ORF">MTR_0485s0020</name>
    <name evidence="3" type="ORF">MtrunA17_Chr4g0019961</name>
</gene>
<dbReference type="Proteomes" id="UP000265566">
    <property type="component" value="Chromosome 4"/>
</dbReference>
<dbReference type="EMBL" id="KL403210">
    <property type="protein sequence ID" value="KEH15860.1"/>
    <property type="molecule type" value="Genomic_DNA"/>
</dbReference>
<sequence>MEKGTVESPIMVLPKELMFEILFRDESSNPLELMRVSKLWKSLVLDPYFVEKHMKKSFIDIAFLFAKAMKPWNAFRSQHFIQKEEEVVDKEEGAIEEEKVEEEEERVVDEEKEAIEEEKTVDEEKEKFEKLAKGVVIVLNNDLATLSSIKGKMEALNVEMEVQPMEDRIKRLRSFVLVYIKSTTSSSSCSH</sequence>
<evidence type="ECO:0000256" key="1">
    <source>
        <dbReference type="SAM" id="Coils"/>
    </source>
</evidence>
<evidence type="ECO:0000313" key="2">
    <source>
        <dbReference type="EMBL" id="KEH15860.1"/>
    </source>
</evidence>
<reference evidence="2 5" key="1">
    <citation type="journal article" date="2011" name="Nature">
        <title>The Medicago genome provides insight into the evolution of rhizobial symbioses.</title>
        <authorList>
            <person name="Young N.D."/>
            <person name="Debelle F."/>
            <person name="Oldroyd G.E."/>
            <person name="Geurts R."/>
            <person name="Cannon S.B."/>
            <person name="Udvardi M.K."/>
            <person name="Benedito V.A."/>
            <person name="Mayer K.F."/>
            <person name="Gouzy J."/>
            <person name="Schoof H."/>
            <person name="Van de Peer Y."/>
            <person name="Proost S."/>
            <person name="Cook D.R."/>
            <person name="Meyers B.C."/>
            <person name="Spannagl M."/>
            <person name="Cheung F."/>
            <person name="De Mita S."/>
            <person name="Krishnakumar V."/>
            <person name="Gundlach H."/>
            <person name="Zhou S."/>
            <person name="Mudge J."/>
            <person name="Bharti A.K."/>
            <person name="Murray J.D."/>
            <person name="Naoumkina M.A."/>
            <person name="Rosen B."/>
            <person name="Silverstein K.A."/>
            <person name="Tang H."/>
            <person name="Rombauts S."/>
            <person name="Zhao P.X."/>
            <person name="Zhou P."/>
            <person name="Barbe V."/>
            <person name="Bardou P."/>
            <person name="Bechner M."/>
            <person name="Bellec A."/>
            <person name="Berger A."/>
            <person name="Berges H."/>
            <person name="Bidwell S."/>
            <person name="Bisseling T."/>
            <person name="Choisne N."/>
            <person name="Couloux A."/>
            <person name="Denny R."/>
            <person name="Deshpande S."/>
            <person name="Dai X."/>
            <person name="Doyle J.J."/>
            <person name="Dudez A.M."/>
            <person name="Farmer A.D."/>
            <person name="Fouteau S."/>
            <person name="Franken C."/>
            <person name="Gibelin C."/>
            <person name="Gish J."/>
            <person name="Goldstein S."/>
            <person name="Gonzalez A.J."/>
            <person name="Green P.J."/>
            <person name="Hallab A."/>
            <person name="Hartog M."/>
            <person name="Hua A."/>
            <person name="Humphray S.J."/>
            <person name="Jeong D.H."/>
            <person name="Jing Y."/>
            <person name="Jocker A."/>
            <person name="Kenton S.M."/>
            <person name="Kim D.J."/>
            <person name="Klee K."/>
            <person name="Lai H."/>
            <person name="Lang C."/>
            <person name="Lin S."/>
            <person name="Macmil S.L."/>
            <person name="Magdelenat G."/>
            <person name="Matthews L."/>
            <person name="McCorrison J."/>
            <person name="Monaghan E.L."/>
            <person name="Mun J.H."/>
            <person name="Najar F.Z."/>
            <person name="Nicholson C."/>
            <person name="Noirot C."/>
            <person name="O'Bleness M."/>
            <person name="Paule C.R."/>
            <person name="Poulain J."/>
            <person name="Prion F."/>
            <person name="Qin B."/>
            <person name="Qu C."/>
            <person name="Retzel E.F."/>
            <person name="Riddle C."/>
            <person name="Sallet E."/>
            <person name="Samain S."/>
            <person name="Samson N."/>
            <person name="Sanders I."/>
            <person name="Saurat O."/>
            <person name="Scarpelli C."/>
            <person name="Schiex T."/>
            <person name="Segurens B."/>
            <person name="Severin A.J."/>
            <person name="Sherrier D.J."/>
            <person name="Shi R."/>
            <person name="Sims S."/>
            <person name="Singer S.R."/>
            <person name="Sinharoy S."/>
            <person name="Sterck L."/>
            <person name="Viollet A."/>
            <person name="Wang B.B."/>
            <person name="Wang K."/>
            <person name="Wang M."/>
            <person name="Wang X."/>
            <person name="Warfsmann J."/>
            <person name="Weissenbach J."/>
            <person name="White D.D."/>
            <person name="White J.D."/>
            <person name="Wiley G.B."/>
            <person name="Wincker P."/>
            <person name="Xing Y."/>
            <person name="Yang L."/>
            <person name="Yao Z."/>
            <person name="Ying F."/>
            <person name="Zhai J."/>
            <person name="Zhou L."/>
            <person name="Zuber A."/>
            <person name="Denarie J."/>
            <person name="Dixon R.A."/>
            <person name="May G.D."/>
            <person name="Schwartz D.C."/>
            <person name="Rogers J."/>
            <person name="Quetier F."/>
            <person name="Town C.D."/>
            <person name="Roe B.A."/>
        </authorList>
    </citation>
    <scope>NUCLEOTIDE SEQUENCE [LARGE SCALE GENOMIC DNA]</scope>
    <source>
        <strain evidence="2">A17</strain>
        <strain evidence="4 5">cv. Jemalong A17</strain>
    </source>
</reference>
<evidence type="ECO:0000313" key="5">
    <source>
        <dbReference type="Proteomes" id="UP000002051"/>
    </source>
</evidence>
<reference evidence="2 5" key="2">
    <citation type="journal article" date="2014" name="BMC Genomics">
        <title>An improved genome release (version Mt4.0) for the model legume Medicago truncatula.</title>
        <authorList>
            <person name="Tang H."/>
            <person name="Krishnakumar V."/>
            <person name="Bidwell S."/>
            <person name="Rosen B."/>
            <person name="Chan A."/>
            <person name="Zhou S."/>
            <person name="Gentzbittel L."/>
            <person name="Childs K.L."/>
            <person name="Yandell M."/>
            <person name="Gundlach H."/>
            <person name="Mayer K.F."/>
            <person name="Schwartz D.C."/>
            <person name="Town C.D."/>
        </authorList>
    </citation>
    <scope>GENOME REANNOTATION</scope>
    <source>
        <strain evidence="2">A17</strain>
        <strain evidence="4 5">cv. Jemalong A17</strain>
    </source>
</reference>
<dbReference type="HOGENOM" id="CLU_097329_0_0_1"/>
<dbReference type="EnsemblPlants" id="KEH15860">
    <property type="protein sequence ID" value="KEH15860"/>
    <property type="gene ID" value="MTR_0485s0020"/>
</dbReference>
<dbReference type="Proteomes" id="UP000002051">
    <property type="component" value="Unassembled WGS sequence"/>
</dbReference>
<dbReference type="EMBL" id="PSQE01000004">
    <property type="protein sequence ID" value="RHN59968.1"/>
    <property type="molecule type" value="Genomic_DNA"/>
</dbReference>
<keyword evidence="1" id="KW-0175">Coiled coil</keyword>
<evidence type="ECO:0000313" key="4">
    <source>
        <dbReference type="EnsemblPlants" id="KEH15860"/>
    </source>
</evidence>
<name>A0A072TQR9_MEDTR</name>
<dbReference type="AlphaFoldDB" id="A0A072TQR9"/>
<keyword evidence="5" id="KW-1185">Reference proteome</keyword>
<reference evidence="3" key="4">
    <citation type="journal article" date="2018" name="Nat. Plants">
        <title>Whole-genome landscape of Medicago truncatula symbiotic genes.</title>
        <authorList>
            <person name="Pecrix Y."/>
            <person name="Gamas P."/>
            <person name="Carrere S."/>
        </authorList>
    </citation>
    <scope>NUCLEOTIDE SEQUENCE</scope>
    <source>
        <tissue evidence="3">Leaves</tissue>
    </source>
</reference>
<dbReference type="SUPFAM" id="SSF81383">
    <property type="entry name" value="F-box domain"/>
    <property type="match status" value="1"/>
</dbReference>
<protein>
    <submittedName>
        <fullName evidence="3">Putative F-box domain-containing protein</fullName>
    </submittedName>
</protein>
<proteinExistence type="predicted"/>
<accession>A0A072TQR9</accession>
<evidence type="ECO:0000313" key="3">
    <source>
        <dbReference type="EMBL" id="RHN59968.1"/>
    </source>
</evidence>
<organism evidence="2 5">
    <name type="scientific">Medicago truncatula</name>
    <name type="common">Barrel medic</name>
    <name type="synonym">Medicago tribuloides</name>
    <dbReference type="NCBI Taxonomy" id="3880"/>
    <lineage>
        <taxon>Eukaryota</taxon>
        <taxon>Viridiplantae</taxon>
        <taxon>Streptophyta</taxon>
        <taxon>Embryophyta</taxon>
        <taxon>Tracheophyta</taxon>
        <taxon>Spermatophyta</taxon>
        <taxon>Magnoliopsida</taxon>
        <taxon>eudicotyledons</taxon>
        <taxon>Gunneridae</taxon>
        <taxon>Pentapetalae</taxon>
        <taxon>rosids</taxon>
        <taxon>fabids</taxon>
        <taxon>Fabales</taxon>
        <taxon>Fabaceae</taxon>
        <taxon>Papilionoideae</taxon>
        <taxon>50 kb inversion clade</taxon>
        <taxon>NPAAA clade</taxon>
        <taxon>Hologalegina</taxon>
        <taxon>IRL clade</taxon>
        <taxon>Trifolieae</taxon>
        <taxon>Medicago</taxon>
    </lineage>
</organism>
<dbReference type="Gramene" id="rna22143">
    <property type="protein sequence ID" value="RHN59968.1"/>
    <property type="gene ID" value="gene22143"/>
</dbReference>